<sequence length="60" mass="5982">MDSRATRAVMAGSSLGVLAPSAVGSPETSVWLTSVMEVHSGGTAPDSHRVPEATGKGSSL</sequence>
<accession>J7LBQ4</accession>
<dbReference type="Proteomes" id="UP000003779">
    <property type="component" value="Chromosome"/>
</dbReference>
<evidence type="ECO:0000313" key="2">
    <source>
        <dbReference type="EMBL" id="AFR11048.1"/>
    </source>
</evidence>
<evidence type="ECO:0000313" key="3">
    <source>
        <dbReference type="Proteomes" id="UP000003779"/>
    </source>
</evidence>
<name>J7LBQ4_NOCAA</name>
<dbReference type="EMBL" id="CP003788">
    <property type="protein sequence ID" value="AFR11048.1"/>
    <property type="molecule type" value="Genomic_DNA"/>
</dbReference>
<dbReference type="STRING" id="1205910.B005_0622"/>
<dbReference type="HOGENOM" id="CLU_2936952_0_0_11"/>
<evidence type="ECO:0000256" key="1">
    <source>
        <dbReference type="SAM" id="MobiDB-lite"/>
    </source>
</evidence>
<protein>
    <submittedName>
        <fullName evidence="2">Uncharacterized protein</fullName>
    </submittedName>
</protein>
<dbReference type="KEGG" id="nal:B005_0622"/>
<reference evidence="2 3" key="1">
    <citation type="journal article" date="2012" name="J. Bacteriol.">
        <title>Whole-Genome Sequence of Nocardiopsis alba Strain ATCC BAA-2165, Associated with Honeybees.</title>
        <authorList>
            <person name="Qiao J."/>
            <person name="Chen L."/>
            <person name="Li Y."/>
            <person name="Wang J."/>
            <person name="Zhang W."/>
            <person name="Chen S."/>
        </authorList>
    </citation>
    <scope>NUCLEOTIDE SEQUENCE [LARGE SCALE GENOMIC DNA]</scope>
    <source>
        <strain evidence="3">ATCC BAA-2165 / BE74</strain>
    </source>
</reference>
<dbReference type="AlphaFoldDB" id="J7LBQ4"/>
<proteinExistence type="predicted"/>
<gene>
    <name evidence="2" type="ordered locus">B005_0622</name>
</gene>
<reference evidence="3" key="2">
    <citation type="submission" date="2012-08" db="EMBL/GenBank/DDBJ databases">
        <title>Whole-genome sequence of Nocardiopsis alba strain ATCC BAA-2165 associated with honeybees.</title>
        <authorList>
            <person name="Qiao J."/>
            <person name="Chen L."/>
            <person name="Li Y."/>
            <person name="Wang J."/>
            <person name="Zhang W."/>
            <person name="Chen S."/>
        </authorList>
    </citation>
    <scope>NUCLEOTIDE SEQUENCE [LARGE SCALE GENOMIC DNA]</scope>
    <source>
        <strain evidence="3">ATCC BAA-2165 / BE74</strain>
    </source>
</reference>
<feature type="region of interest" description="Disordered" evidence="1">
    <location>
        <begin position="40"/>
        <end position="60"/>
    </location>
</feature>
<organism evidence="2 3">
    <name type="scientific">Nocardiopsis alba (strain ATCC BAA-2165 / BE74)</name>
    <dbReference type="NCBI Taxonomy" id="1205910"/>
    <lineage>
        <taxon>Bacteria</taxon>
        <taxon>Bacillati</taxon>
        <taxon>Actinomycetota</taxon>
        <taxon>Actinomycetes</taxon>
        <taxon>Streptosporangiales</taxon>
        <taxon>Nocardiopsidaceae</taxon>
        <taxon>Nocardiopsis</taxon>
    </lineage>
</organism>